<dbReference type="PANTHER" id="PTHR30040">
    <property type="entry name" value="THIAMINE BIOSYNTHESIS LIPOPROTEIN APBE"/>
    <property type="match status" value="1"/>
</dbReference>
<dbReference type="EMBL" id="CP049887">
    <property type="protein sequence ID" value="QIL48710.1"/>
    <property type="molecule type" value="Genomic_DNA"/>
</dbReference>
<dbReference type="Pfam" id="PF02424">
    <property type="entry name" value="ApbE"/>
    <property type="match status" value="1"/>
</dbReference>
<keyword evidence="6 10" id="KW-0274">FAD</keyword>
<comment type="cofactor">
    <cofactor evidence="11">
        <name>Mg(2+)</name>
        <dbReference type="ChEBI" id="CHEBI:18420"/>
    </cofactor>
    <cofactor evidence="11">
        <name>Mn(2+)</name>
        <dbReference type="ChEBI" id="CHEBI:29035"/>
    </cofactor>
    <text evidence="11">Magnesium. Can also use manganese.</text>
</comment>
<feature type="binding site" evidence="11">
    <location>
        <position position="264"/>
    </location>
    <ligand>
        <name>Mg(2+)</name>
        <dbReference type="ChEBI" id="CHEBI:18420"/>
    </ligand>
</feature>
<evidence type="ECO:0000256" key="8">
    <source>
        <dbReference type="ARBA" id="ARBA00031306"/>
    </source>
</evidence>
<comment type="similarity">
    <text evidence="10">Belongs to the ApbE family.</text>
</comment>
<evidence type="ECO:0000256" key="2">
    <source>
        <dbReference type="ARBA" id="ARBA00016337"/>
    </source>
</evidence>
<dbReference type="GO" id="GO:0016740">
    <property type="term" value="F:transferase activity"/>
    <property type="evidence" value="ECO:0007669"/>
    <property type="project" value="UniProtKB-UniRule"/>
</dbReference>
<proteinExistence type="inferred from homology"/>
<evidence type="ECO:0000256" key="11">
    <source>
        <dbReference type="PIRSR" id="PIRSR006268-2"/>
    </source>
</evidence>
<evidence type="ECO:0000313" key="12">
    <source>
        <dbReference type="EMBL" id="QIL48710.1"/>
    </source>
</evidence>
<keyword evidence="7 10" id="KW-0460">Magnesium</keyword>
<name>A0A6G8AUQ0_9ENTE</name>
<organism evidence="12 13">
    <name type="scientific">Vagococcus hydrophili</name>
    <dbReference type="NCBI Taxonomy" id="2714947"/>
    <lineage>
        <taxon>Bacteria</taxon>
        <taxon>Bacillati</taxon>
        <taxon>Bacillota</taxon>
        <taxon>Bacilli</taxon>
        <taxon>Lactobacillales</taxon>
        <taxon>Enterococcaceae</taxon>
        <taxon>Vagococcus</taxon>
    </lineage>
</organism>
<evidence type="ECO:0000256" key="9">
    <source>
        <dbReference type="ARBA" id="ARBA00048540"/>
    </source>
</evidence>
<dbReference type="AlphaFoldDB" id="A0A6G8AUQ0"/>
<dbReference type="KEGG" id="vhy:G7082_09430"/>
<sequence>MNIANEQVRLMGTVIDLQISHTNAQEILKETILDLKMYEKRFSANDPTSELMAVNTQAGIKRVKVNRELFELIKLGKEHSLAEGSLLNIAIGPLVQKWRIGFSDATVPNDETIKELLQTVNPKKILLNETEHSVYLEKGMLIDLGALAKGFIGDLVLGKLKQQGVRSALINLGGNILTLGTPPNKECWKIGIRTPGESRESYDYILKVKDKSIVTSGIYERVLKTKNKTYHHILSPITGYPMETETLSLTIVSDKSVDGEIWTTRLFGQTPAEIMNEINQHPEIEGILITKIKTYLSRYIKNYIN</sequence>
<dbReference type="PANTHER" id="PTHR30040:SF2">
    <property type="entry name" value="FAD:PROTEIN FMN TRANSFERASE"/>
    <property type="match status" value="1"/>
</dbReference>
<dbReference type="InterPro" id="IPR003374">
    <property type="entry name" value="ApbE-like_sf"/>
</dbReference>
<keyword evidence="13" id="KW-1185">Reference proteome</keyword>
<evidence type="ECO:0000256" key="10">
    <source>
        <dbReference type="PIRNR" id="PIRNR006268"/>
    </source>
</evidence>
<dbReference type="GO" id="GO:0046872">
    <property type="term" value="F:metal ion binding"/>
    <property type="evidence" value="ECO:0007669"/>
    <property type="project" value="UniProtKB-UniRule"/>
</dbReference>
<feature type="binding site" evidence="11">
    <location>
        <position position="146"/>
    </location>
    <ligand>
        <name>Mg(2+)</name>
        <dbReference type="ChEBI" id="CHEBI:18420"/>
    </ligand>
</feature>
<keyword evidence="4 10" id="KW-0808">Transferase</keyword>
<evidence type="ECO:0000256" key="5">
    <source>
        <dbReference type="ARBA" id="ARBA00022723"/>
    </source>
</evidence>
<dbReference type="RefSeq" id="WP_166034846.1">
    <property type="nucleotide sequence ID" value="NZ_CP049887.1"/>
</dbReference>
<keyword evidence="3 10" id="KW-0285">Flavoprotein</keyword>
<gene>
    <name evidence="12" type="ORF">G7082_09430</name>
</gene>
<dbReference type="Gene3D" id="3.10.520.10">
    <property type="entry name" value="ApbE-like domains"/>
    <property type="match status" value="1"/>
</dbReference>
<evidence type="ECO:0000256" key="3">
    <source>
        <dbReference type="ARBA" id="ARBA00022630"/>
    </source>
</evidence>
<reference evidence="12 13" key="1">
    <citation type="submission" date="2020-03" db="EMBL/GenBank/DDBJ databases">
        <title>Vagococcus sp. nov., isolated from beetles.</title>
        <authorList>
            <person name="Hyun D.-W."/>
            <person name="Bae J.-W."/>
        </authorList>
    </citation>
    <scope>NUCLEOTIDE SEQUENCE [LARGE SCALE GENOMIC DNA]</scope>
    <source>
        <strain evidence="12 13">HDW17B</strain>
    </source>
</reference>
<dbReference type="SUPFAM" id="SSF143631">
    <property type="entry name" value="ApbE-like"/>
    <property type="match status" value="1"/>
</dbReference>
<evidence type="ECO:0000256" key="4">
    <source>
        <dbReference type="ARBA" id="ARBA00022679"/>
    </source>
</evidence>
<dbReference type="EC" id="2.7.1.180" evidence="1 10"/>
<evidence type="ECO:0000256" key="6">
    <source>
        <dbReference type="ARBA" id="ARBA00022827"/>
    </source>
</evidence>
<dbReference type="InterPro" id="IPR024932">
    <property type="entry name" value="ApbE"/>
</dbReference>
<dbReference type="PIRSF" id="PIRSF006268">
    <property type="entry name" value="ApbE"/>
    <property type="match status" value="1"/>
</dbReference>
<dbReference type="Proteomes" id="UP000501747">
    <property type="component" value="Chromosome"/>
</dbReference>
<protein>
    <recommendedName>
        <fullName evidence="2 10">FAD:protein FMN transferase</fullName>
        <ecNumber evidence="1 10">2.7.1.180</ecNumber>
    </recommendedName>
    <alternativeName>
        <fullName evidence="8 10">Flavin transferase</fullName>
    </alternativeName>
</protein>
<keyword evidence="5 10" id="KW-0479">Metal-binding</keyword>
<evidence type="ECO:0000313" key="13">
    <source>
        <dbReference type="Proteomes" id="UP000501747"/>
    </source>
</evidence>
<evidence type="ECO:0000256" key="7">
    <source>
        <dbReference type="ARBA" id="ARBA00022842"/>
    </source>
</evidence>
<comment type="catalytic activity">
    <reaction evidence="9 10">
        <text>L-threonyl-[protein] + FAD = FMN-L-threonyl-[protein] + AMP + H(+)</text>
        <dbReference type="Rhea" id="RHEA:36847"/>
        <dbReference type="Rhea" id="RHEA-COMP:11060"/>
        <dbReference type="Rhea" id="RHEA-COMP:11061"/>
        <dbReference type="ChEBI" id="CHEBI:15378"/>
        <dbReference type="ChEBI" id="CHEBI:30013"/>
        <dbReference type="ChEBI" id="CHEBI:57692"/>
        <dbReference type="ChEBI" id="CHEBI:74257"/>
        <dbReference type="ChEBI" id="CHEBI:456215"/>
        <dbReference type="EC" id="2.7.1.180"/>
    </reaction>
</comment>
<evidence type="ECO:0000256" key="1">
    <source>
        <dbReference type="ARBA" id="ARBA00011955"/>
    </source>
</evidence>
<accession>A0A6G8AUQ0</accession>